<evidence type="ECO:0000313" key="8">
    <source>
        <dbReference type="EMBL" id="MBP1040853.1"/>
    </source>
</evidence>
<keyword evidence="4" id="KW-0521">NADP</keyword>
<reference evidence="8" key="1">
    <citation type="submission" date="2020-12" db="EMBL/GenBank/DDBJ databases">
        <title>Vagococcus allomyrinae sp. nov. and Enterococcus lavae sp. nov., isolated from the larvae of Allomyrina dichotoma.</title>
        <authorList>
            <person name="Lee S.D."/>
        </authorList>
    </citation>
    <scope>NUCLEOTIDE SEQUENCE</scope>
    <source>
        <strain evidence="8">BWB3-3</strain>
    </source>
</reference>
<dbReference type="InterPro" id="IPR002364">
    <property type="entry name" value="Quin_OxRdtase/zeta-crystal_CS"/>
</dbReference>
<dbReference type="Gene3D" id="3.90.180.10">
    <property type="entry name" value="Medium-chain alcohol dehydrogenases, catalytic domain"/>
    <property type="match status" value="1"/>
</dbReference>
<name>A0A940PDK7_9ENTE</name>
<dbReference type="Pfam" id="PF00107">
    <property type="entry name" value="ADH_zinc_N"/>
    <property type="match status" value="1"/>
</dbReference>
<protein>
    <submittedName>
        <fullName evidence="8">NADPH:quinone reductase</fullName>
    </submittedName>
</protein>
<dbReference type="InterPro" id="IPR020843">
    <property type="entry name" value="ER"/>
</dbReference>
<dbReference type="InterPro" id="IPR036291">
    <property type="entry name" value="NAD(P)-bd_dom_sf"/>
</dbReference>
<sequence length="324" mass="34552">MKGIQVSAFGESDVLTLLDIADPVMGEKDICIRLKAAGVNPVETYIRSGNYGVLPNLPYTPGSDGAGIIERVGAKVEGFQIGERVFVSTIGGRGTGTYAQKIVCEADSVYHLPDELSFEEGAALGTSAFTAVQALYQKAKILPGEYVLIHGASGGVGSLALQLAKLSGSIVIATAGSQKGLKLLSTLGADVVLNHHQVDYLRALPTLTKGHGVDVVIEMLANVNLQRDLEIMAKHGRIVVVGNRGSLEFNPRLAMNQESQIMGMLLANMTDDQKRENGYRLKGALNHGVKPIIDHVFSLAEARMAHELVISQRESAGKIVLKID</sequence>
<dbReference type="PANTHER" id="PTHR44154:SF1">
    <property type="entry name" value="QUINONE OXIDOREDUCTASE"/>
    <property type="match status" value="1"/>
</dbReference>
<dbReference type="PANTHER" id="PTHR44154">
    <property type="entry name" value="QUINONE OXIDOREDUCTASE"/>
    <property type="match status" value="1"/>
</dbReference>
<dbReference type="CDD" id="cd08253">
    <property type="entry name" value="zeta_crystallin"/>
    <property type="match status" value="1"/>
</dbReference>
<dbReference type="InterPro" id="IPR011032">
    <property type="entry name" value="GroES-like_sf"/>
</dbReference>
<dbReference type="FunFam" id="3.40.50.720:FF:000244">
    <property type="entry name" value="quinone oxidoreductase"/>
    <property type="match status" value="1"/>
</dbReference>
<dbReference type="GO" id="GO:0003730">
    <property type="term" value="F:mRNA 3'-UTR binding"/>
    <property type="evidence" value="ECO:0007669"/>
    <property type="project" value="TreeGrafter"/>
</dbReference>
<evidence type="ECO:0000259" key="7">
    <source>
        <dbReference type="SMART" id="SM00829"/>
    </source>
</evidence>
<keyword evidence="6" id="KW-0007">Acetylation</keyword>
<keyword evidence="5" id="KW-0694">RNA-binding</keyword>
<accession>A0A940PDK7</accession>
<dbReference type="SMART" id="SM00829">
    <property type="entry name" value="PKS_ER"/>
    <property type="match status" value="1"/>
</dbReference>
<dbReference type="Pfam" id="PF08240">
    <property type="entry name" value="ADH_N"/>
    <property type="match status" value="1"/>
</dbReference>
<dbReference type="GO" id="GO:0003960">
    <property type="term" value="F:quinone reductase (NADPH) activity"/>
    <property type="evidence" value="ECO:0007669"/>
    <property type="project" value="TreeGrafter"/>
</dbReference>
<dbReference type="PROSITE" id="PS01162">
    <property type="entry name" value="QOR_ZETA_CRYSTAL"/>
    <property type="match status" value="1"/>
</dbReference>
<evidence type="ECO:0000256" key="3">
    <source>
        <dbReference type="ARBA" id="ARBA00022490"/>
    </source>
</evidence>
<comment type="subcellular location">
    <subcellularLocation>
        <location evidence="1">Cytoplasm</location>
    </subcellularLocation>
</comment>
<keyword evidence="3" id="KW-0963">Cytoplasm</keyword>
<dbReference type="Proteomes" id="UP000674938">
    <property type="component" value="Unassembled WGS sequence"/>
</dbReference>
<organism evidence="8 9">
    <name type="scientific">Vagococcus allomyrinae</name>
    <dbReference type="NCBI Taxonomy" id="2794353"/>
    <lineage>
        <taxon>Bacteria</taxon>
        <taxon>Bacillati</taxon>
        <taxon>Bacillota</taxon>
        <taxon>Bacilli</taxon>
        <taxon>Lactobacillales</taxon>
        <taxon>Enterococcaceae</taxon>
        <taxon>Vagococcus</taxon>
    </lineage>
</organism>
<evidence type="ECO:0000256" key="4">
    <source>
        <dbReference type="ARBA" id="ARBA00022857"/>
    </source>
</evidence>
<comment type="subunit">
    <text evidence="2">Homotetramer.</text>
</comment>
<dbReference type="SUPFAM" id="SSF50129">
    <property type="entry name" value="GroES-like"/>
    <property type="match status" value="1"/>
</dbReference>
<dbReference type="AlphaFoldDB" id="A0A940PDK7"/>
<evidence type="ECO:0000256" key="5">
    <source>
        <dbReference type="ARBA" id="ARBA00022884"/>
    </source>
</evidence>
<proteinExistence type="predicted"/>
<dbReference type="InterPro" id="IPR051603">
    <property type="entry name" value="Zinc-ADH_QOR/CCCR"/>
</dbReference>
<dbReference type="GO" id="GO:0005829">
    <property type="term" value="C:cytosol"/>
    <property type="evidence" value="ECO:0007669"/>
    <property type="project" value="TreeGrafter"/>
</dbReference>
<dbReference type="GO" id="GO:0008270">
    <property type="term" value="F:zinc ion binding"/>
    <property type="evidence" value="ECO:0007669"/>
    <property type="project" value="InterPro"/>
</dbReference>
<evidence type="ECO:0000313" key="9">
    <source>
        <dbReference type="Proteomes" id="UP000674938"/>
    </source>
</evidence>
<dbReference type="InterPro" id="IPR013154">
    <property type="entry name" value="ADH-like_N"/>
</dbReference>
<evidence type="ECO:0000256" key="2">
    <source>
        <dbReference type="ARBA" id="ARBA00011881"/>
    </source>
</evidence>
<dbReference type="Gene3D" id="3.40.50.720">
    <property type="entry name" value="NAD(P)-binding Rossmann-like Domain"/>
    <property type="match status" value="1"/>
</dbReference>
<evidence type="ECO:0000256" key="6">
    <source>
        <dbReference type="ARBA" id="ARBA00022990"/>
    </source>
</evidence>
<dbReference type="SUPFAM" id="SSF51735">
    <property type="entry name" value="NAD(P)-binding Rossmann-fold domains"/>
    <property type="match status" value="1"/>
</dbReference>
<gene>
    <name evidence="8" type="ORF">I6N95_07535</name>
</gene>
<comment type="caution">
    <text evidence="8">The sequence shown here is derived from an EMBL/GenBank/DDBJ whole genome shotgun (WGS) entry which is preliminary data.</text>
</comment>
<feature type="domain" description="Enoyl reductase (ER)" evidence="7">
    <location>
        <begin position="10"/>
        <end position="321"/>
    </location>
</feature>
<dbReference type="GO" id="GO:0070402">
    <property type="term" value="F:NADPH binding"/>
    <property type="evidence" value="ECO:0007669"/>
    <property type="project" value="TreeGrafter"/>
</dbReference>
<dbReference type="InterPro" id="IPR013149">
    <property type="entry name" value="ADH-like_C"/>
</dbReference>
<dbReference type="EMBL" id="JAEEGA010000004">
    <property type="protein sequence ID" value="MBP1040853.1"/>
    <property type="molecule type" value="Genomic_DNA"/>
</dbReference>
<keyword evidence="9" id="KW-1185">Reference proteome</keyword>
<dbReference type="RefSeq" id="WP_209526317.1">
    <property type="nucleotide sequence ID" value="NZ_JAEEGA010000004.1"/>
</dbReference>
<evidence type="ECO:0000256" key="1">
    <source>
        <dbReference type="ARBA" id="ARBA00004496"/>
    </source>
</evidence>